<dbReference type="EMBL" id="OU899036">
    <property type="protein sequence ID" value="CAH1733212.1"/>
    <property type="molecule type" value="Genomic_DNA"/>
</dbReference>
<sequence length="47" mass="5599">MRRRPFYQTVGSSTGCHRSKRPLITQILKPQHLYTKVIFTIFYNLNS</sequence>
<dbReference type="AlphaFoldDB" id="A0A9P0NNQ2"/>
<evidence type="ECO:0000313" key="2">
    <source>
        <dbReference type="EMBL" id="CAH1733212.1"/>
    </source>
</evidence>
<protein>
    <submittedName>
        <fullName evidence="3">Uncharacterized protein</fullName>
    </submittedName>
</protein>
<keyword evidence="4" id="KW-1185">Reference proteome</keyword>
<evidence type="ECO:0000313" key="3">
    <source>
        <dbReference type="EMBL" id="CAH1733214.1"/>
    </source>
</evidence>
<organism evidence="3 4">
    <name type="scientific">Aphis gossypii</name>
    <name type="common">Cotton aphid</name>
    <dbReference type="NCBI Taxonomy" id="80765"/>
    <lineage>
        <taxon>Eukaryota</taxon>
        <taxon>Metazoa</taxon>
        <taxon>Ecdysozoa</taxon>
        <taxon>Arthropoda</taxon>
        <taxon>Hexapoda</taxon>
        <taxon>Insecta</taxon>
        <taxon>Pterygota</taxon>
        <taxon>Neoptera</taxon>
        <taxon>Paraneoptera</taxon>
        <taxon>Hemiptera</taxon>
        <taxon>Sternorrhyncha</taxon>
        <taxon>Aphidomorpha</taxon>
        <taxon>Aphidoidea</taxon>
        <taxon>Aphididae</taxon>
        <taxon>Aphidini</taxon>
        <taxon>Aphis</taxon>
        <taxon>Aphis</taxon>
    </lineage>
</organism>
<dbReference type="Proteomes" id="UP001154329">
    <property type="component" value="Chromosome 3"/>
</dbReference>
<reference evidence="3" key="1">
    <citation type="submission" date="2022-02" db="EMBL/GenBank/DDBJ databases">
        <authorList>
            <person name="King R."/>
        </authorList>
    </citation>
    <scope>NUCLEOTIDE SEQUENCE</scope>
</reference>
<evidence type="ECO:0000313" key="4">
    <source>
        <dbReference type="Proteomes" id="UP001154329"/>
    </source>
</evidence>
<reference evidence="3" key="2">
    <citation type="submission" date="2022-10" db="EMBL/GenBank/DDBJ databases">
        <authorList>
            <consortium name="ENA_rothamsted_submissions"/>
            <consortium name="culmorum"/>
            <person name="King R."/>
        </authorList>
    </citation>
    <scope>NUCLEOTIDE SEQUENCE</scope>
</reference>
<proteinExistence type="predicted"/>
<dbReference type="EMBL" id="OU899036">
    <property type="protein sequence ID" value="CAH1733214.1"/>
    <property type="molecule type" value="Genomic_DNA"/>
</dbReference>
<name>A0A9P0NNQ2_APHGO</name>
<accession>A0A9P0NNQ2</accession>
<dbReference type="EMBL" id="OU899036">
    <property type="protein sequence ID" value="CAH1733210.1"/>
    <property type="molecule type" value="Genomic_DNA"/>
</dbReference>
<evidence type="ECO:0000313" key="1">
    <source>
        <dbReference type="EMBL" id="CAH1733210.1"/>
    </source>
</evidence>
<gene>
    <name evidence="1" type="ORF">APHIGO_LOCUS9554</name>
    <name evidence="2" type="ORF">APHIGO_LOCUS9556</name>
    <name evidence="3" type="ORF">APHIGO_LOCUS9558</name>
</gene>